<evidence type="ECO:0000313" key="8">
    <source>
        <dbReference type="Proteomes" id="UP001497457"/>
    </source>
</evidence>
<dbReference type="InterPro" id="IPR027417">
    <property type="entry name" value="P-loop_NTPase"/>
</dbReference>
<organism evidence="7 8">
    <name type="scientific">Urochloa decumbens</name>
    <dbReference type="NCBI Taxonomy" id="240449"/>
    <lineage>
        <taxon>Eukaryota</taxon>
        <taxon>Viridiplantae</taxon>
        <taxon>Streptophyta</taxon>
        <taxon>Embryophyta</taxon>
        <taxon>Tracheophyta</taxon>
        <taxon>Spermatophyta</taxon>
        <taxon>Magnoliopsida</taxon>
        <taxon>Liliopsida</taxon>
        <taxon>Poales</taxon>
        <taxon>Poaceae</taxon>
        <taxon>PACMAD clade</taxon>
        <taxon>Panicoideae</taxon>
        <taxon>Panicodae</taxon>
        <taxon>Paniceae</taxon>
        <taxon>Melinidinae</taxon>
        <taxon>Urochloa</taxon>
    </lineage>
</organism>
<comment type="similarity">
    <text evidence="1">Belongs to the disease resistance NB-LRR family.</text>
</comment>
<evidence type="ECO:0000256" key="5">
    <source>
        <dbReference type="ARBA" id="ARBA00022821"/>
    </source>
</evidence>
<dbReference type="GO" id="GO:0006952">
    <property type="term" value="P:defense response"/>
    <property type="evidence" value="ECO:0007669"/>
    <property type="project" value="UniProtKB-KW"/>
</dbReference>
<dbReference type="AlphaFoldDB" id="A0ABC9FNU2"/>
<evidence type="ECO:0000256" key="4">
    <source>
        <dbReference type="ARBA" id="ARBA00022741"/>
    </source>
</evidence>
<dbReference type="PANTHER" id="PTHR33377:SF36">
    <property type="entry name" value="OS01G0720900 PROTEIN"/>
    <property type="match status" value="1"/>
</dbReference>
<dbReference type="GO" id="GO:0000166">
    <property type="term" value="F:nucleotide binding"/>
    <property type="evidence" value="ECO:0007669"/>
    <property type="project" value="UniProtKB-KW"/>
</dbReference>
<proteinExistence type="inferred from homology"/>
<reference evidence="7" key="1">
    <citation type="submission" date="2024-10" db="EMBL/GenBank/DDBJ databases">
        <authorList>
            <person name="Ryan C."/>
        </authorList>
    </citation>
    <scope>NUCLEOTIDE SEQUENCE [LARGE SCALE GENOMIC DNA]</scope>
</reference>
<feature type="domain" description="Disease resistance N-terminal" evidence="6">
    <location>
        <begin position="8"/>
        <end position="94"/>
    </location>
</feature>
<keyword evidence="5" id="KW-0611">Plant defense</keyword>
<dbReference type="SUPFAM" id="SSF52540">
    <property type="entry name" value="P-loop containing nucleoside triphosphate hydrolases"/>
    <property type="match status" value="1"/>
</dbReference>
<keyword evidence="2" id="KW-0433">Leucine-rich repeat</keyword>
<evidence type="ECO:0000313" key="7">
    <source>
        <dbReference type="EMBL" id="CAL5079418.1"/>
    </source>
</evidence>
<dbReference type="PANTHER" id="PTHR33377">
    <property type="entry name" value="OS10G0134700 PROTEIN-RELATED"/>
    <property type="match status" value="1"/>
</dbReference>
<dbReference type="EMBL" id="OZ075117">
    <property type="protein sequence ID" value="CAL5079418.1"/>
    <property type="molecule type" value="Genomic_DNA"/>
</dbReference>
<evidence type="ECO:0000256" key="2">
    <source>
        <dbReference type="ARBA" id="ARBA00022614"/>
    </source>
</evidence>
<keyword evidence="3" id="KW-0677">Repeat</keyword>
<protein>
    <recommendedName>
        <fullName evidence="6">Disease resistance N-terminal domain-containing protein</fullName>
    </recommendedName>
</protein>
<dbReference type="Pfam" id="PF18052">
    <property type="entry name" value="Rx_N"/>
    <property type="match status" value="1"/>
</dbReference>
<evidence type="ECO:0000256" key="1">
    <source>
        <dbReference type="ARBA" id="ARBA00008894"/>
    </source>
</evidence>
<gene>
    <name evidence="7" type="ORF">URODEC1_LOCUS107606</name>
</gene>
<dbReference type="Proteomes" id="UP001497457">
    <property type="component" value="Chromosome 7b"/>
</dbReference>
<keyword evidence="8" id="KW-1185">Reference proteome</keyword>
<dbReference type="InterPro" id="IPR041118">
    <property type="entry name" value="Rx_N"/>
</dbReference>
<evidence type="ECO:0000259" key="6">
    <source>
        <dbReference type="Pfam" id="PF18052"/>
    </source>
</evidence>
<evidence type="ECO:0000256" key="3">
    <source>
        <dbReference type="ARBA" id="ARBA00022737"/>
    </source>
</evidence>
<accession>A0ABC9FNU2</accession>
<keyword evidence="4" id="KW-0547">Nucleotide-binding</keyword>
<sequence length="498" mass="57352">MEAFISAVLSDLVSRSVSFVIERYYRRQTGVAENLQRLRWMLLRIQIIIEEAEGRQITNQAMLRQLQMLREARYKGSYLLDTVRYHMLQQESSINYKFGGQSSSVLSKLSPTKAKHVCFCSRRVNMPSQGDGMKEVQEMLGSLRRAIDDMSGFILFLKSYPSISHGPYSKYMFLEKCMFGRQVEMEEAINFLLQPDPPGMESLQVLPIVGPARVGKSTLVEHVCYNERVHNHFSSIMLCDGYPTASEGRRVVKKQTTTHGPYGRSLVIWELADDFVLDERQCKKFYSSAGSHMPPGSKVIITSRSENIVKLGTTEAIIRLNFLPQEAYWYLFKVLAFGSTNPEEHPELASIGMDIAETLDGSFIGSSSICCLLRRNLDARFWRKVLALQRDHLEKNIVRFGEHPHRLLQKSQAVYTWTMSNRTMWLKIRYSEKRFDDNDAPKIKLLLDVQTSGPETHGKFEVVVWRSRIPPYHSYLMSCEMETPNLMAKNKKRPRSMV</sequence>
<dbReference type="Gene3D" id="1.20.5.4130">
    <property type="match status" value="1"/>
</dbReference>
<name>A0ABC9FNU2_9POAL</name>
<dbReference type="Gene3D" id="3.40.50.300">
    <property type="entry name" value="P-loop containing nucleotide triphosphate hydrolases"/>
    <property type="match status" value="1"/>
</dbReference>